<sequence>MKDIPWYIGRYDRRNDRFSYFKVVAQQTENGWHAIDSPKKMFPRTGEVELTGFYASQLRPNDWIVFQVDANARSKLTRAKHPRRIYPYYDLSSAQSLQEARHRLSLEGIETCGEPGQWTIRFDAGGVILANLTESKPSCFILSRNQHIAEYAFNDSGIISVSGLSENNKIFYMPDTDAPPTRRHDWTPDKHYIENVVQLIAGADSSTQIASWLRKHIDEQNGKLKSGVDDLLAAAQILRSGELAKKITEEDALARELAEAMLNDARIAALLERQIQNIAEEERNRLCAEQQKALDETFSSERLRRREAIEAELAAFQTEKRSENEHKIAQLRLFEEEKLRAEFLEKQTNIEKTLKREKENLENEINRLKDAVADLSTQSESQRRVLASMTAEREASLASLRDAEKHAALAQAELEKINVAIAEKARRMAHSAIPEIRLPVEAKAVSGTEFRRIVRENKLLTHDGKILMEQFLALMLAGECPLLYGSETQDFLAIAASLISSGRAIRQIADPTMISYEDLWVRAGNNLATPLYQGLLLSDAHRPRTILAVIERVECSAARFWLPALKEGLRNGDLPRRFLACGTITNEDDEEAEKIKEENIFLQVENIVVRNAITRAPLYLSAKHHSELEPGVRLPESLAEKLAIADEMSGDRLNVVNTLRATKAALEVALSVDEDKEAHQKRLVDLFANLQNSEICAP</sequence>
<accession>A0A2A7U7M4</accession>
<evidence type="ECO:0000313" key="3">
    <source>
        <dbReference type="Proteomes" id="UP000219788"/>
    </source>
</evidence>
<proteinExistence type="predicted"/>
<evidence type="ECO:0000313" key="2">
    <source>
        <dbReference type="EMBL" id="PEH74365.1"/>
    </source>
</evidence>
<evidence type="ECO:0000256" key="1">
    <source>
        <dbReference type="SAM" id="Coils"/>
    </source>
</evidence>
<dbReference type="EMBL" id="PDDV01000004">
    <property type="protein sequence ID" value="PEH74365.1"/>
    <property type="molecule type" value="Genomic_DNA"/>
</dbReference>
<gene>
    <name evidence="2" type="ORF">CRM76_00605</name>
</gene>
<dbReference type="RefSeq" id="WP_098142484.1">
    <property type="nucleotide sequence ID" value="NZ_PDDV01000004.1"/>
</dbReference>
<protein>
    <submittedName>
        <fullName evidence="2">Uncharacterized protein</fullName>
    </submittedName>
</protein>
<feature type="coiled-coil region" evidence="1">
    <location>
        <begin position="271"/>
        <end position="420"/>
    </location>
</feature>
<reference evidence="3" key="1">
    <citation type="submission" date="2017-09" db="EMBL/GenBank/DDBJ databases">
        <title>FDA dAtabase for Regulatory Grade micrObial Sequences (FDA-ARGOS): Supporting development and validation of Infectious Disease Dx tests.</title>
        <authorList>
            <person name="Goldberg B."/>
            <person name="Campos J."/>
            <person name="Tallon L."/>
            <person name="Sadzewicz L."/>
            <person name="Ott S."/>
            <person name="Zhao X."/>
            <person name="Nagaraj S."/>
            <person name="Vavikolanu K."/>
            <person name="Aluvathingal J."/>
            <person name="Nadendla S."/>
            <person name="Geyer C."/>
            <person name="Sichtig H."/>
        </authorList>
    </citation>
    <scope>NUCLEOTIDE SEQUENCE [LARGE SCALE GENOMIC DNA]</scope>
    <source>
        <strain evidence="3">FDAARGOS_370</strain>
    </source>
</reference>
<dbReference type="Proteomes" id="UP000219788">
    <property type="component" value="Unassembled WGS sequence"/>
</dbReference>
<name>A0A2A7U7M4_EDWTA</name>
<dbReference type="OrthoDB" id="9180979at2"/>
<dbReference type="AlphaFoldDB" id="A0A2A7U7M4"/>
<organism evidence="2 3">
    <name type="scientific">Edwardsiella tarda</name>
    <dbReference type="NCBI Taxonomy" id="636"/>
    <lineage>
        <taxon>Bacteria</taxon>
        <taxon>Pseudomonadati</taxon>
        <taxon>Pseudomonadota</taxon>
        <taxon>Gammaproteobacteria</taxon>
        <taxon>Enterobacterales</taxon>
        <taxon>Hafniaceae</taxon>
        <taxon>Edwardsiella</taxon>
    </lineage>
</organism>
<comment type="caution">
    <text evidence="2">The sequence shown here is derived from an EMBL/GenBank/DDBJ whole genome shotgun (WGS) entry which is preliminary data.</text>
</comment>
<keyword evidence="1" id="KW-0175">Coiled coil</keyword>